<gene>
    <name evidence="2" type="ORF">LSCM1_06180</name>
</gene>
<protein>
    <submittedName>
        <fullName evidence="2">Uncharacterized protein</fullName>
    </submittedName>
</protein>
<dbReference type="OrthoDB" id="272361at2759"/>
<dbReference type="KEGG" id="lmat:92516124"/>
<accession>A0A836KLI6</accession>
<reference evidence="3" key="2">
    <citation type="journal article" date="2021" name="Sci. Data">
        <title>Chromosome-scale genome sequencing, assembly and annotation of six genomes from subfamily Leishmaniinae.</title>
        <authorList>
            <person name="Almutairi H."/>
            <person name="Urbaniak M.D."/>
            <person name="Bates M.D."/>
            <person name="Jariyapan N."/>
            <person name="Kwakye-Nuako G."/>
            <person name="Thomaz Soccol V."/>
            <person name="Al-Salem W.S."/>
            <person name="Dillon R.J."/>
            <person name="Bates P.A."/>
            <person name="Gatherer D."/>
        </authorList>
    </citation>
    <scope>NUCLEOTIDE SEQUENCE [LARGE SCALE GENOMIC DNA]</scope>
</reference>
<dbReference type="AlphaFoldDB" id="A0A836KLI6"/>
<keyword evidence="1" id="KW-0732">Signal</keyword>
<keyword evidence="3" id="KW-1185">Reference proteome</keyword>
<sequence>MCILLAPAVFSSFTSSTSPSWLRALFFTSVCCGCRPHRCYRCYTTQTTTILSSATADFSSAPTATRTYLYPREESLCLRRALHLRRRLRKRPRGSMPAFQIVPGTRVCIFFDCRVGGDGRGYEELRQTVYTQCSQMLTLSRLHSSGDRTALSASVHIVTHARVASHATSFQAEAPGESSDFRAADVVAGLRPLQTAQPDHSVGVCGADTFGNRMEAVMPHIQRALDDSQQRSQLILICSSYVSHTEATQSLSGLRLGASPHQWLRCILVDWAAVCVTVGELTSNTRVYRCSRSMRQLQAAVQDSLCVFLMPDVRPSRRLQLKLGAQAMPVIAALWHYGACLDESDTVRGVARAERASPAALSEVSDMTCRRLEAPDCCKSSAAAASVAEWGDRGDGCPTLHLRAILEADQVDESLLFGDTWVLALDTAVTASTLISSSAPLWPSAASTVALWYAFFNAFFGDALVLTGEATDMGSRHRALQRRHHFVAYFMPDKTMRVREIVPPELRFVPLPAPPTPEGLREQRVYESEMQRLRQQLLSCCASASFSLDALLSSG</sequence>
<dbReference type="EMBL" id="JAFEUZ010000023">
    <property type="protein sequence ID" value="KAG5478776.1"/>
    <property type="molecule type" value="Genomic_DNA"/>
</dbReference>
<dbReference type="RefSeq" id="XP_067178717.1">
    <property type="nucleotide sequence ID" value="XM_067323612.1"/>
</dbReference>
<reference evidence="3" key="1">
    <citation type="journal article" date="2021" name="Microbiol. Resour. Announc.">
        <title>LGAAP: Leishmaniinae Genome Assembly and Annotation Pipeline.</title>
        <authorList>
            <person name="Almutairi H."/>
            <person name="Urbaniak M.D."/>
            <person name="Bates M.D."/>
            <person name="Jariyapan N."/>
            <person name="Kwakye-Nuako G."/>
            <person name="Thomaz-Soccol V."/>
            <person name="Al-Salem W.S."/>
            <person name="Dillon R.J."/>
            <person name="Bates P.A."/>
            <person name="Gatherer D."/>
        </authorList>
    </citation>
    <scope>NUCLEOTIDE SEQUENCE [LARGE SCALE GENOMIC DNA]</scope>
</reference>
<name>A0A836KLI6_9TRYP</name>
<comment type="caution">
    <text evidence="2">The sequence shown here is derived from an EMBL/GenBank/DDBJ whole genome shotgun (WGS) entry which is preliminary data.</text>
</comment>
<organism evidence="2 3">
    <name type="scientific">Leishmania martiniquensis</name>
    <dbReference type="NCBI Taxonomy" id="1580590"/>
    <lineage>
        <taxon>Eukaryota</taxon>
        <taxon>Discoba</taxon>
        <taxon>Euglenozoa</taxon>
        <taxon>Kinetoplastea</taxon>
        <taxon>Metakinetoplastina</taxon>
        <taxon>Trypanosomatida</taxon>
        <taxon>Trypanosomatidae</taxon>
        <taxon>Leishmaniinae</taxon>
        <taxon>Leishmania</taxon>
    </lineage>
</organism>
<dbReference type="GeneID" id="92516124"/>
<feature type="chain" id="PRO_5033022298" evidence="1">
    <location>
        <begin position="17"/>
        <end position="555"/>
    </location>
</feature>
<dbReference type="Proteomes" id="UP000673552">
    <property type="component" value="Unassembled WGS sequence"/>
</dbReference>
<evidence type="ECO:0000313" key="2">
    <source>
        <dbReference type="EMBL" id="KAG5478776.1"/>
    </source>
</evidence>
<evidence type="ECO:0000256" key="1">
    <source>
        <dbReference type="SAM" id="SignalP"/>
    </source>
</evidence>
<feature type="signal peptide" evidence="1">
    <location>
        <begin position="1"/>
        <end position="16"/>
    </location>
</feature>
<evidence type="ECO:0000313" key="3">
    <source>
        <dbReference type="Proteomes" id="UP000673552"/>
    </source>
</evidence>
<proteinExistence type="predicted"/>